<dbReference type="SUPFAM" id="SSF52440">
    <property type="entry name" value="PreATP-grasp domain"/>
    <property type="match status" value="2"/>
</dbReference>
<dbReference type="Gene3D" id="3.30.1490.20">
    <property type="entry name" value="ATP-grasp fold, A domain"/>
    <property type="match status" value="2"/>
</dbReference>
<evidence type="ECO:0000256" key="6">
    <source>
        <dbReference type="ARBA" id="ARBA00022605"/>
    </source>
</evidence>
<evidence type="ECO:0000259" key="15">
    <source>
        <dbReference type="PROSITE" id="PS50975"/>
    </source>
</evidence>
<name>A0A1N5SRD3_9ARCH</name>
<evidence type="ECO:0000256" key="9">
    <source>
        <dbReference type="ARBA" id="ARBA00022741"/>
    </source>
</evidence>
<dbReference type="Gene3D" id="1.10.1030.10">
    <property type="entry name" value="Carbamoyl-phosphate synthetase, large subunit oligomerisation domain"/>
    <property type="match status" value="1"/>
</dbReference>
<evidence type="ECO:0000256" key="10">
    <source>
        <dbReference type="ARBA" id="ARBA00022840"/>
    </source>
</evidence>
<dbReference type="PROSITE" id="PS00867">
    <property type="entry name" value="CPSASE_2"/>
    <property type="match status" value="1"/>
</dbReference>
<organism evidence="16 17">
    <name type="scientific">Cuniculiplasma divulgatum</name>
    <dbReference type="NCBI Taxonomy" id="1673428"/>
    <lineage>
        <taxon>Archaea</taxon>
        <taxon>Methanobacteriati</taxon>
        <taxon>Thermoplasmatota</taxon>
        <taxon>Thermoplasmata</taxon>
        <taxon>Thermoplasmatales</taxon>
        <taxon>Cuniculiplasmataceae</taxon>
        <taxon>Cuniculiplasma</taxon>
    </lineage>
</organism>
<comment type="pathway">
    <text evidence="2">Amino-acid biosynthesis; L-arginine biosynthesis; carbamoyl phosphate from bicarbonate: step 1/1.</text>
</comment>
<dbReference type="InterPro" id="IPR036897">
    <property type="entry name" value="CarbamoylP_synth_lsu_oligo_sf"/>
</dbReference>
<keyword evidence="9 14" id="KW-0547">Nucleotide-binding</keyword>
<keyword evidence="11" id="KW-0464">Manganese</keyword>
<keyword evidence="6" id="KW-0028">Amino-acid biosynthesis</keyword>
<evidence type="ECO:0000313" key="16">
    <source>
        <dbReference type="EMBL" id="SIM38517.1"/>
    </source>
</evidence>
<dbReference type="Pfam" id="PF02786">
    <property type="entry name" value="CPSase_L_D2"/>
    <property type="match status" value="2"/>
</dbReference>
<dbReference type="EMBL" id="LT671858">
    <property type="protein sequence ID" value="SIM38517.1"/>
    <property type="molecule type" value="Genomic_DNA"/>
</dbReference>
<evidence type="ECO:0000256" key="3">
    <source>
        <dbReference type="ARBA" id="ARBA00009799"/>
    </source>
</evidence>
<evidence type="ECO:0000256" key="13">
    <source>
        <dbReference type="ARBA" id="ARBA00048816"/>
    </source>
</evidence>
<dbReference type="Pfam" id="PF25596">
    <property type="entry name" value="CPSase_L_D1"/>
    <property type="match status" value="2"/>
</dbReference>
<dbReference type="NCBIfam" id="TIGR01369">
    <property type="entry name" value="CPSaseII_lrg"/>
    <property type="match status" value="1"/>
</dbReference>
<dbReference type="SUPFAM" id="SSF48108">
    <property type="entry name" value="Carbamoyl phosphate synthetase, large subunit connection domain"/>
    <property type="match status" value="1"/>
</dbReference>
<comment type="catalytic activity">
    <reaction evidence="12">
        <text>hydrogencarbonate + NH4(+) + 2 ATP = carbamoyl phosphate + 2 ADP + phosphate + 2 H(+)</text>
        <dbReference type="Rhea" id="RHEA:18029"/>
        <dbReference type="ChEBI" id="CHEBI:15378"/>
        <dbReference type="ChEBI" id="CHEBI:17544"/>
        <dbReference type="ChEBI" id="CHEBI:28938"/>
        <dbReference type="ChEBI" id="CHEBI:30616"/>
        <dbReference type="ChEBI" id="CHEBI:43474"/>
        <dbReference type="ChEBI" id="CHEBI:58228"/>
        <dbReference type="ChEBI" id="CHEBI:456216"/>
        <dbReference type="EC" id="6.3.4.16"/>
    </reaction>
</comment>
<dbReference type="NCBIfam" id="NF003671">
    <property type="entry name" value="PRK05294.1"/>
    <property type="match status" value="1"/>
</dbReference>
<dbReference type="NCBIfam" id="NF009455">
    <property type="entry name" value="PRK12815.1"/>
    <property type="match status" value="1"/>
</dbReference>
<evidence type="ECO:0000256" key="1">
    <source>
        <dbReference type="ARBA" id="ARBA00004812"/>
    </source>
</evidence>
<dbReference type="GO" id="GO:0005524">
    <property type="term" value="F:ATP binding"/>
    <property type="evidence" value="ECO:0007669"/>
    <property type="project" value="UniProtKB-UniRule"/>
</dbReference>
<protein>
    <submittedName>
        <fullName evidence="16">Carbamoylphosphate synthase large subunit</fullName>
    </submittedName>
</protein>
<dbReference type="Gene3D" id="3.40.50.20">
    <property type="match status" value="2"/>
</dbReference>
<dbReference type="RefSeq" id="WP_148689526.1">
    <property type="nucleotide sequence ID" value="NZ_LT671858.1"/>
</dbReference>
<evidence type="ECO:0000256" key="4">
    <source>
        <dbReference type="ARBA" id="ARBA00022571"/>
    </source>
</evidence>
<comment type="pathway">
    <text evidence="1">Pyrimidine metabolism; UMP biosynthesis via de novo pathway; (S)-dihydroorotate from bicarbonate: step 1/3.</text>
</comment>
<dbReference type="Pfam" id="PF02787">
    <property type="entry name" value="CPSase_L_D3"/>
    <property type="match status" value="1"/>
</dbReference>
<evidence type="ECO:0000256" key="14">
    <source>
        <dbReference type="PROSITE-ProRule" id="PRU00409"/>
    </source>
</evidence>
<dbReference type="SUPFAM" id="SSF56059">
    <property type="entry name" value="Glutathione synthetase ATP-binding domain-like"/>
    <property type="match status" value="2"/>
</dbReference>
<evidence type="ECO:0000256" key="8">
    <source>
        <dbReference type="ARBA" id="ARBA00022737"/>
    </source>
</evidence>
<keyword evidence="4" id="KW-0055">Arginine biosynthesis</keyword>
<dbReference type="GO" id="GO:0006541">
    <property type="term" value="P:glutamine metabolic process"/>
    <property type="evidence" value="ECO:0007669"/>
    <property type="project" value="TreeGrafter"/>
</dbReference>
<dbReference type="Gene3D" id="3.30.470.20">
    <property type="entry name" value="ATP-grasp fold, B domain"/>
    <property type="match status" value="2"/>
</dbReference>
<reference evidence="16 17" key="1">
    <citation type="submission" date="2016-04" db="EMBL/GenBank/DDBJ databases">
        <authorList>
            <person name="Evans L.H."/>
            <person name="Alamgir A."/>
            <person name="Owens N."/>
            <person name="Weber N.D."/>
            <person name="Virtaneva K."/>
            <person name="Barbian K."/>
            <person name="Babar A."/>
            <person name="Rosenke K."/>
        </authorList>
    </citation>
    <scope>NUCLEOTIDE SEQUENCE [LARGE SCALE GENOMIC DNA]</scope>
    <source>
        <strain evidence="17">S5(T) (JCM 30642 \VKM B-2941)</strain>
    </source>
</reference>
<feature type="domain" description="ATP-grasp" evidence="15">
    <location>
        <begin position="135"/>
        <end position="329"/>
    </location>
</feature>
<proteinExistence type="inferred from homology"/>
<dbReference type="InterPro" id="IPR016185">
    <property type="entry name" value="PreATP-grasp_dom_sf"/>
</dbReference>
<dbReference type="UniPathway" id="UPA00068">
    <property type="reaction ID" value="UER00171"/>
</dbReference>
<dbReference type="Proteomes" id="UP000195607">
    <property type="component" value="Chromosome I"/>
</dbReference>
<dbReference type="GO" id="GO:0004087">
    <property type="term" value="F:carbamoyl-phosphate synthase (ammonia) activity"/>
    <property type="evidence" value="ECO:0007669"/>
    <property type="project" value="UniProtKB-EC"/>
</dbReference>
<dbReference type="InterPro" id="IPR006275">
    <property type="entry name" value="CPSase_lsu"/>
</dbReference>
<evidence type="ECO:0000256" key="2">
    <source>
        <dbReference type="ARBA" id="ARBA00005077"/>
    </source>
</evidence>
<keyword evidence="7" id="KW-0479">Metal-binding</keyword>
<dbReference type="FunFam" id="3.40.50.20:FF:000001">
    <property type="entry name" value="Carbamoyl-phosphate synthase large chain"/>
    <property type="match status" value="2"/>
</dbReference>
<keyword evidence="10 14" id="KW-0067">ATP-binding</keyword>
<dbReference type="GO" id="GO:0004088">
    <property type="term" value="F:carbamoyl-phosphate synthase (glutamine-hydrolyzing) activity"/>
    <property type="evidence" value="ECO:0007669"/>
    <property type="project" value="UniProtKB-EC"/>
</dbReference>
<evidence type="ECO:0000313" key="17">
    <source>
        <dbReference type="Proteomes" id="UP000195607"/>
    </source>
</evidence>
<dbReference type="GeneID" id="41587628"/>
<evidence type="ECO:0000256" key="11">
    <source>
        <dbReference type="ARBA" id="ARBA00023211"/>
    </source>
</evidence>
<dbReference type="PANTHER" id="PTHR11405:SF53">
    <property type="entry name" value="CARBAMOYL-PHOSPHATE SYNTHASE [AMMONIA], MITOCHONDRIAL"/>
    <property type="match status" value="1"/>
</dbReference>
<comment type="similarity">
    <text evidence="3">Belongs to the CarB family.</text>
</comment>
<sequence length="998" mass="112418">MVSETSEEVMRVLVIGSGPVVIGQSAEFDYAGTQACRILRERSIYTILLNSNPATIQTDNYNADRVYIEPINVENAERIIETEGVTHIIGSMGGQTALNLVMELHNSGYLRGKNVKILGTQPESIRIAEDRELFHSVMEKNGITIPWSVSLKRSNYREVATEIDYFPVILRTSFSLGGLSGKIINDSSELISVLDEIFSDSTQKSVEIEKSLLGLIEMEYEVIRDHRGNSIMVCNMENLDPMGVHTGESIVVTPSLTIPDNIHQKMRKTALDIAEIVGIVGACNVQFAIDLESEIFFVVEINPRTSRSSALASKASGYPIAKVATMVILGDSLFSISNPITENTSASFEPSMDYVIVKIPIWPVGKFSDSGTIGISMKSTGEAMGIGRSFEEAFLKALVSTELDFSKYFSKVGRDEIFNNLKTANWERLGYIISAMNMEIDSEKIAELTGWQINIVNRLSNMFKFLGKCAENIEEYLPELKRYGYPDRVISWRSGISEYEILLMRKRVSLFPSFRMIDSSSSEFSSRTKYLYSTYYEDDECGPWKKDSVLILGSGPNRIGQGLEFDYSSVKAIQALKKFGYRSLMINSNPETVSTDFNTSDELYFDPISLEYVSGIIEKRKPYGIIIQFSGQTGQNMAYEIGKIYGEDIIMGTKPSSIARIENRSVFSRDLDQLGITQARWHEAFSINEIVEKSRLLQNRVIIRGSFIIGGSSMFVSRTSADIEIFVNKMKNSAVKFPLLISELIEQATEYDMDFVSNNNQLLVAGILKQIEPAGIHSGDSMAICGPDIPNKELEERMRDIAAKFLNFYAITGFTNIQFMEKDGQLYVIELNARASRTVPFISKWSGVNWVENGIAMLLGKDCIIKEENVKDYAVKIPVFPFNRFHDSDYLLSAEMRSTGEAMVRAPTFDLLKEKIKSFLRIRSERYIFYGKDHILLFDDNGKMEIKEEDAIKIINSSDNINVICSTDSHLRKEISHMADVKKIPLINNQYIWEFIVK</sequence>
<dbReference type="PANTHER" id="PTHR11405">
    <property type="entry name" value="CARBAMOYLTRANSFERASE FAMILY MEMBER"/>
    <property type="match status" value="1"/>
</dbReference>
<accession>A0A1N5SRD3</accession>
<dbReference type="AlphaFoldDB" id="A0A1N5SRD3"/>
<dbReference type="PRINTS" id="PR00098">
    <property type="entry name" value="CPSASE"/>
</dbReference>
<dbReference type="InterPro" id="IPR005480">
    <property type="entry name" value="CPSase_lsu_oligo"/>
</dbReference>
<gene>
    <name evidence="16" type="ORF">CSP5_0325</name>
</gene>
<dbReference type="GO" id="GO:0046872">
    <property type="term" value="F:metal ion binding"/>
    <property type="evidence" value="ECO:0007669"/>
    <property type="project" value="UniProtKB-KW"/>
</dbReference>
<dbReference type="InterPro" id="IPR005479">
    <property type="entry name" value="CPAse_ATP-bd"/>
</dbReference>
<evidence type="ECO:0000256" key="12">
    <source>
        <dbReference type="ARBA" id="ARBA00047359"/>
    </source>
</evidence>
<dbReference type="GO" id="GO:0005737">
    <property type="term" value="C:cytoplasm"/>
    <property type="evidence" value="ECO:0007669"/>
    <property type="project" value="TreeGrafter"/>
</dbReference>
<keyword evidence="5" id="KW-0436">Ligase</keyword>
<evidence type="ECO:0000256" key="7">
    <source>
        <dbReference type="ARBA" id="ARBA00022723"/>
    </source>
</evidence>
<dbReference type="GO" id="GO:0006526">
    <property type="term" value="P:L-arginine biosynthetic process"/>
    <property type="evidence" value="ECO:0007669"/>
    <property type="project" value="UniProtKB-UniPathway"/>
</dbReference>
<dbReference type="SMART" id="SM01096">
    <property type="entry name" value="CPSase_L_D3"/>
    <property type="match status" value="1"/>
</dbReference>
<comment type="catalytic activity">
    <reaction evidence="13">
        <text>hydrogencarbonate + L-glutamine + 2 ATP + H2O = carbamoyl phosphate + L-glutamate + 2 ADP + phosphate + 2 H(+)</text>
        <dbReference type="Rhea" id="RHEA:18633"/>
        <dbReference type="ChEBI" id="CHEBI:15377"/>
        <dbReference type="ChEBI" id="CHEBI:15378"/>
        <dbReference type="ChEBI" id="CHEBI:17544"/>
        <dbReference type="ChEBI" id="CHEBI:29985"/>
        <dbReference type="ChEBI" id="CHEBI:30616"/>
        <dbReference type="ChEBI" id="CHEBI:43474"/>
        <dbReference type="ChEBI" id="CHEBI:58228"/>
        <dbReference type="ChEBI" id="CHEBI:58359"/>
        <dbReference type="ChEBI" id="CHEBI:456216"/>
        <dbReference type="EC" id="6.3.5.5"/>
    </reaction>
</comment>
<dbReference type="InterPro" id="IPR005483">
    <property type="entry name" value="CPSase_dom"/>
</dbReference>
<dbReference type="InterPro" id="IPR013815">
    <property type="entry name" value="ATP_grasp_subdomain_1"/>
</dbReference>
<evidence type="ECO:0000256" key="5">
    <source>
        <dbReference type="ARBA" id="ARBA00022598"/>
    </source>
</evidence>
<dbReference type="InterPro" id="IPR011761">
    <property type="entry name" value="ATP-grasp"/>
</dbReference>
<feature type="domain" description="ATP-grasp" evidence="15">
    <location>
        <begin position="668"/>
        <end position="859"/>
    </location>
</feature>
<keyword evidence="8" id="KW-0677">Repeat</keyword>
<dbReference type="InterPro" id="IPR058047">
    <property type="entry name" value="CPSase_preATP-grasp"/>
</dbReference>
<dbReference type="PROSITE" id="PS50975">
    <property type="entry name" value="ATP_GRASP"/>
    <property type="match status" value="2"/>
</dbReference>
<dbReference type="FunFam" id="3.30.470.20:FF:000026">
    <property type="entry name" value="Carbamoyl-phosphate synthase large chain"/>
    <property type="match status" value="2"/>
</dbReference>